<proteinExistence type="predicted"/>
<sequence length="454" mass="52161">MVNWLLPVAMFPKTFTNFFFENMAQIAFPIFLIFVLVKLYLQPALVNELVPERRTLQIWGAMAGIQFILFGWQVIRHNESIHTYGLLHGWMAFVQLLIIIWAAYAVQKVFIRDGIDVEKFIRSLVVTLAVYLVFVVVPQLLVTLHLPFTGWTNALAGLFERHWADRSWYDDGSYVATINRVNGFEPEAPFLVMLLGLVFSPVLIGIVHEPILRRLRIGRQLQYMTWFLMVLLTFVFLSVRASSGYMMLALLGFFTVISAPRKHRKIWLSIMAAGVVAVIAAYMVVPFVHDLLDRWIFNKSGTDNRLGGTIGLAKTFLSHPFLGVGFGNEGYFIEQYLPEWSKHNSEYINVYSKMAYPVLNDMLGWLARYGAVVVLSGLWLLGGLVVRAVRAYQNILQDERPVASYYRIALRSFTIMVPLTLIVSCITQINAFSWPMLLMYFFYWRVIHLAEESN</sequence>
<reference evidence="2" key="1">
    <citation type="submission" date="2023-03" db="EMBL/GenBank/DDBJ databases">
        <title>Comparative genomics of Weissella fermenti BK2, and weissella type species.</title>
        <authorList>
            <person name="Lee J.K."/>
            <person name="Baek J.H."/>
            <person name="Kim J.M."/>
            <person name="Choi D.G."/>
            <person name="Jeon C.O."/>
        </authorList>
    </citation>
    <scope>NUCLEOTIDE SEQUENCE</scope>
    <source>
        <strain evidence="2">BK2</strain>
    </source>
</reference>
<feature type="transmembrane region" description="Helical" evidence="1">
    <location>
        <begin position="410"/>
        <end position="434"/>
    </location>
</feature>
<feature type="transmembrane region" description="Helical" evidence="1">
    <location>
        <begin position="124"/>
        <end position="148"/>
    </location>
</feature>
<feature type="transmembrane region" description="Helical" evidence="1">
    <location>
        <begin position="266"/>
        <end position="285"/>
    </location>
</feature>
<feature type="transmembrane region" description="Helical" evidence="1">
    <location>
        <begin position="188"/>
        <end position="208"/>
    </location>
</feature>
<feature type="transmembrane region" description="Helical" evidence="1">
    <location>
        <begin position="220"/>
        <end position="237"/>
    </location>
</feature>
<organism evidence="2 3">
    <name type="scientific">Weissella fermenti</name>
    <dbReference type="NCBI Taxonomy" id="2987699"/>
    <lineage>
        <taxon>Bacteria</taxon>
        <taxon>Bacillati</taxon>
        <taxon>Bacillota</taxon>
        <taxon>Bacilli</taxon>
        <taxon>Lactobacillales</taxon>
        <taxon>Lactobacillaceae</taxon>
        <taxon>Weissella</taxon>
    </lineage>
</organism>
<feature type="transmembrane region" description="Helical" evidence="1">
    <location>
        <begin position="26"/>
        <end position="46"/>
    </location>
</feature>
<protein>
    <recommendedName>
        <fullName evidence="4">O-antigen ligase domain-containing protein</fullName>
    </recommendedName>
</protein>
<evidence type="ECO:0008006" key="4">
    <source>
        <dbReference type="Google" id="ProtNLM"/>
    </source>
</evidence>
<feature type="transmembrane region" description="Helical" evidence="1">
    <location>
        <begin position="81"/>
        <end position="104"/>
    </location>
</feature>
<keyword evidence="1" id="KW-0472">Membrane</keyword>
<feature type="transmembrane region" description="Helical" evidence="1">
    <location>
        <begin position="243"/>
        <end position="259"/>
    </location>
</feature>
<name>A0ABT6D4Q4_9LACO</name>
<keyword evidence="3" id="KW-1185">Reference proteome</keyword>
<evidence type="ECO:0000313" key="3">
    <source>
        <dbReference type="Proteomes" id="UP001146336"/>
    </source>
</evidence>
<comment type="caution">
    <text evidence="2">The sequence shown here is derived from an EMBL/GenBank/DDBJ whole genome shotgun (WGS) entry which is preliminary data.</text>
</comment>
<dbReference type="RefSeq" id="WP_199404268.1">
    <property type="nucleotide sequence ID" value="NZ_JAOZFC020000001.1"/>
</dbReference>
<dbReference type="EMBL" id="JAOZFC020000001">
    <property type="protein sequence ID" value="MDF9300091.1"/>
    <property type="molecule type" value="Genomic_DNA"/>
</dbReference>
<gene>
    <name evidence="2" type="ORF">OIT47_007395</name>
</gene>
<feature type="transmembrane region" description="Helical" evidence="1">
    <location>
        <begin position="366"/>
        <end position="389"/>
    </location>
</feature>
<accession>A0ABT6D4Q4</accession>
<keyword evidence="1" id="KW-1133">Transmembrane helix</keyword>
<feature type="transmembrane region" description="Helical" evidence="1">
    <location>
        <begin position="58"/>
        <end position="75"/>
    </location>
</feature>
<keyword evidence="1" id="KW-0812">Transmembrane</keyword>
<evidence type="ECO:0000313" key="2">
    <source>
        <dbReference type="EMBL" id="MDF9300091.1"/>
    </source>
</evidence>
<dbReference type="Proteomes" id="UP001146336">
    <property type="component" value="Unassembled WGS sequence"/>
</dbReference>
<evidence type="ECO:0000256" key="1">
    <source>
        <dbReference type="SAM" id="Phobius"/>
    </source>
</evidence>